<dbReference type="KEGG" id="lgi:LOTGIDRAFT_165450"/>
<accession>V4A150</accession>
<protein>
    <submittedName>
        <fullName evidence="1">Uncharacterized protein</fullName>
    </submittedName>
</protein>
<dbReference type="GeneID" id="20240067"/>
<keyword evidence="2" id="KW-1185">Reference proteome</keyword>
<proteinExistence type="predicted"/>
<dbReference type="Proteomes" id="UP000030746">
    <property type="component" value="Unassembled WGS sequence"/>
</dbReference>
<sequence>MAQSMLIDVFIDRLKEDTIVKGLLKDSPATFDQAVNKAATMQHNTRAIQMRRGPNIEEPMDTTSSLLGLTFIRTLFGQNYTYRSAGVEYSILGSDTRSFFKNVWKRKSCRIELGERSRKGCNKNLKELTLLQDYKRIG</sequence>
<reference evidence="1 2" key="1">
    <citation type="journal article" date="2013" name="Nature">
        <title>Insights into bilaterian evolution from three spiralian genomes.</title>
        <authorList>
            <person name="Simakov O."/>
            <person name="Marletaz F."/>
            <person name="Cho S.J."/>
            <person name="Edsinger-Gonzales E."/>
            <person name="Havlak P."/>
            <person name="Hellsten U."/>
            <person name="Kuo D.H."/>
            <person name="Larsson T."/>
            <person name="Lv J."/>
            <person name="Arendt D."/>
            <person name="Savage R."/>
            <person name="Osoegawa K."/>
            <person name="de Jong P."/>
            <person name="Grimwood J."/>
            <person name="Chapman J.A."/>
            <person name="Shapiro H."/>
            <person name="Aerts A."/>
            <person name="Otillar R.P."/>
            <person name="Terry A.Y."/>
            <person name="Boore J.L."/>
            <person name="Grigoriev I.V."/>
            <person name="Lindberg D.R."/>
            <person name="Seaver E.C."/>
            <person name="Weisblat D.A."/>
            <person name="Putnam N.H."/>
            <person name="Rokhsar D.S."/>
        </authorList>
    </citation>
    <scope>NUCLEOTIDE SEQUENCE [LARGE SCALE GENOMIC DNA]</scope>
</reference>
<dbReference type="RefSeq" id="XP_009060713.1">
    <property type="nucleotide sequence ID" value="XM_009062465.1"/>
</dbReference>
<evidence type="ECO:0000313" key="2">
    <source>
        <dbReference type="Proteomes" id="UP000030746"/>
    </source>
</evidence>
<gene>
    <name evidence="1" type="ORF">LOTGIDRAFT_165450</name>
</gene>
<dbReference type="CTD" id="20240067"/>
<dbReference type="EMBL" id="KB202656">
    <property type="protein sequence ID" value="ESO88665.1"/>
    <property type="molecule type" value="Genomic_DNA"/>
</dbReference>
<organism evidence="1 2">
    <name type="scientific">Lottia gigantea</name>
    <name type="common">Giant owl limpet</name>
    <dbReference type="NCBI Taxonomy" id="225164"/>
    <lineage>
        <taxon>Eukaryota</taxon>
        <taxon>Metazoa</taxon>
        <taxon>Spiralia</taxon>
        <taxon>Lophotrochozoa</taxon>
        <taxon>Mollusca</taxon>
        <taxon>Gastropoda</taxon>
        <taxon>Patellogastropoda</taxon>
        <taxon>Lottioidea</taxon>
        <taxon>Lottiidae</taxon>
        <taxon>Lottia</taxon>
    </lineage>
</organism>
<name>V4A150_LOTGI</name>
<dbReference type="AlphaFoldDB" id="V4A150"/>
<dbReference type="HOGENOM" id="CLU_1857556_0_0_1"/>
<evidence type="ECO:0000313" key="1">
    <source>
        <dbReference type="EMBL" id="ESO88665.1"/>
    </source>
</evidence>